<feature type="signal peptide" evidence="1">
    <location>
        <begin position="1"/>
        <end position="24"/>
    </location>
</feature>
<accession>A0A8J8CJP2</accession>
<name>A0A8J8CJP2_9CYAN</name>
<dbReference type="RefSeq" id="WP_162424730.1">
    <property type="nucleotide sequence ID" value="NZ_WVIE01000026.1"/>
</dbReference>
<evidence type="ECO:0000256" key="1">
    <source>
        <dbReference type="SAM" id="SignalP"/>
    </source>
</evidence>
<proteinExistence type="predicted"/>
<keyword evidence="3" id="KW-1185">Reference proteome</keyword>
<organism evidence="2 3">
    <name type="scientific">Myxacorys almedinensis A</name>
    <dbReference type="NCBI Taxonomy" id="2690445"/>
    <lineage>
        <taxon>Bacteria</taxon>
        <taxon>Bacillati</taxon>
        <taxon>Cyanobacteriota</taxon>
        <taxon>Cyanophyceae</taxon>
        <taxon>Leptolyngbyales</taxon>
        <taxon>Leptolyngbyaceae</taxon>
        <taxon>Myxacorys</taxon>
        <taxon>Myxacorys almedinensis</taxon>
    </lineage>
</organism>
<evidence type="ECO:0000313" key="2">
    <source>
        <dbReference type="EMBL" id="NDJ19203.1"/>
    </source>
</evidence>
<feature type="chain" id="PRO_5035320018" evidence="1">
    <location>
        <begin position="25"/>
        <end position="164"/>
    </location>
</feature>
<gene>
    <name evidence="2" type="ORF">GS601_18230</name>
</gene>
<dbReference type="AlphaFoldDB" id="A0A8J8CJP2"/>
<sequence length="164" mass="17471">MKRFIRSSVAAFLFTALATTSASAAPRVATTQATQQLRLNSSAPLISSSALVNDHHIIRVAVGGMALEDIRVQIPPQMGRLTQVRVLDGAGRAIPAKIASSREEVAIAFEQPVETGQTVQIKMSSVRAFEHEDSTLFYSITAKRVGIASTIPVGTARIDGLTRG</sequence>
<evidence type="ECO:0000313" key="3">
    <source>
        <dbReference type="Proteomes" id="UP000646053"/>
    </source>
</evidence>
<dbReference type="Proteomes" id="UP000646053">
    <property type="component" value="Unassembled WGS sequence"/>
</dbReference>
<reference evidence="2" key="1">
    <citation type="submission" date="2019-12" db="EMBL/GenBank/DDBJ databases">
        <title>High-Quality draft genome sequences of three cyanobacteria isolated from the limestone walls of the Old Cathedral of Coimbra.</title>
        <authorList>
            <person name="Tiago I."/>
            <person name="Soares F."/>
            <person name="Portugal A."/>
        </authorList>
    </citation>
    <scope>NUCLEOTIDE SEQUENCE</scope>
    <source>
        <strain evidence="2">A</strain>
    </source>
</reference>
<protein>
    <submittedName>
        <fullName evidence="2">DUF2808 domain-containing protein</fullName>
    </submittedName>
</protein>
<comment type="caution">
    <text evidence="2">The sequence shown here is derived from an EMBL/GenBank/DDBJ whole genome shotgun (WGS) entry which is preliminary data.</text>
</comment>
<keyword evidence="1" id="KW-0732">Signal</keyword>
<dbReference type="EMBL" id="WVIE01000026">
    <property type="protein sequence ID" value="NDJ19203.1"/>
    <property type="molecule type" value="Genomic_DNA"/>
</dbReference>